<dbReference type="InterPro" id="IPR050228">
    <property type="entry name" value="Carboxylesterase_BioH"/>
</dbReference>
<dbReference type="Gene3D" id="3.40.50.1820">
    <property type="entry name" value="alpha/beta hydrolase"/>
    <property type="match status" value="1"/>
</dbReference>
<proteinExistence type="predicted"/>
<dbReference type="STRING" id="1049790.LEP1GSC047_3530"/>
<name>V6HDA9_9LEPT</name>
<dbReference type="AlphaFoldDB" id="V6HDA9"/>
<dbReference type="InterPro" id="IPR000073">
    <property type="entry name" value="AB_hydrolase_1"/>
</dbReference>
<protein>
    <submittedName>
        <fullName evidence="2">Putative lysophospholipase</fullName>
    </submittedName>
</protein>
<gene>
    <name evidence="2" type="ORF">LEP1GSC047_3530</name>
</gene>
<accession>V6HDA9</accession>
<dbReference type="PANTHER" id="PTHR43194:SF2">
    <property type="entry name" value="PEROXISOMAL MEMBRANE PROTEIN LPX1"/>
    <property type="match status" value="1"/>
</dbReference>
<organism evidence="2 3">
    <name type="scientific">Leptospira inadai serovar Lyme str. 10</name>
    <dbReference type="NCBI Taxonomy" id="1049790"/>
    <lineage>
        <taxon>Bacteria</taxon>
        <taxon>Pseudomonadati</taxon>
        <taxon>Spirochaetota</taxon>
        <taxon>Spirochaetia</taxon>
        <taxon>Leptospirales</taxon>
        <taxon>Leptospiraceae</taxon>
        <taxon>Leptospira</taxon>
    </lineage>
</organism>
<feature type="domain" description="AB hydrolase-1" evidence="1">
    <location>
        <begin position="40"/>
        <end position="272"/>
    </location>
</feature>
<dbReference type="Proteomes" id="UP000018719">
    <property type="component" value="Unassembled WGS sequence"/>
</dbReference>
<dbReference type="EMBL" id="AHMM02000015">
    <property type="protein sequence ID" value="EQA38066.1"/>
    <property type="molecule type" value="Genomic_DNA"/>
</dbReference>
<dbReference type="InterPro" id="IPR029058">
    <property type="entry name" value="AB_hydrolase_fold"/>
</dbReference>
<sequence length="283" mass="32167">MTTFLLSENLHGKFFQNRGNMNLNTIVRRPTKKSKHRIPLVFVHGAWHGAWCWDEFFLPYFAAKGFEANAFDLRGHGESDGKKGIRFHRISNYVEDLEQVISKLSSPPILIGHSMGGLVVQKYLEKHTTPGAVLLASVPPTGVLATTLRLARKHPLVFLKTTFTWSLYNVVSTPDLCQEAFFSSEIKKNALQKYFQNMQEESFLGFLDMMIFELPKPERVMTPILVLGAEKDTIFSPSQVLATGKSYRTQAEIFPNMTHDMMLDSGWEKVANRILTWLNELGV</sequence>
<dbReference type="SUPFAM" id="SSF53474">
    <property type="entry name" value="alpha/beta-Hydrolases"/>
    <property type="match status" value="1"/>
</dbReference>
<evidence type="ECO:0000313" key="2">
    <source>
        <dbReference type="EMBL" id="EQA38066.1"/>
    </source>
</evidence>
<dbReference type="PANTHER" id="PTHR43194">
    <property type="entry name" value="HYDROLASE ALPHA/BETA FOLD FAMILY"/>
    <property type="match status" value="1"/>
</dbReference>
<reference evidence="2 3" key="1">
    <citation type="submission" date="2013-05" db="EMBL/GenBank/DDBJ databases">
        <authorList>
            <person name="Harkins D.M."/>
            <person name="Durkin A.S."/>
            <person name="Brinkac L.M."/>
            <person name="Haft D.H."/>
            <person name="Selengut J.D."/>
            <person name="Sanka R."/>
            <person name="DePew J."/>
            <person name="Purushe J."/>
            <person name="Hartskeerl R.A."/>
            <person name="Ahmed A."/>
            <person name="van der Linden H."/>
            <person name="Goris M.G.A."/>
            <person name="Vinetz J.M."/>
            <person name="Sutton G.G."/>
            <person name="Nierman W.C."/>
            <person name="Fouts D.E."/>
        </authorList>
    </citation>
    <scope>NUCLEOTIDE SEQUENCE [LARGE SCALE GENOMIC DNA]</scope>
    <source>
        <strain evidence="2 3">10</strain>
    </source>
</reference>
<dbReference type="Pfam" id="PF12697">
    <property type="entry name" value="Abhydrolase_6"/>
    <property type="match status" value="1"/>
</dbReference>
<evidence type="ECO:0000313" key="3">
    <source>
        <dbReference type="Proteomes" id="UP000018719"/>
    </source>
</evidence>
<comment type="caution">
    <text evidence="2">The sequence shown here is derived from an EMBL/GenBank/DDBJ whole genome shotgun (WGS) entry which is preliminary data.</text>
</comment>
<evidence type="ECO:0000259" key="1">
    <source>
        <dbReference type="Pfam" id="PF12697"/>
    </source>
</evidence>